<dbReference type="PANTHER" id="PTHR30469:SF15">
    <property type="entry name" value="HLYD FAMILY OF SECRETION PROTEINS"/>
    <property type="match status" value="1"/>
</dbReference>
<dbReference type="Gene3D" id="1.10.287.470">
    <property type="entry name" value="Helix hairpin bin"/>
    <property type="match status" value="1"/>
</dbReference>
<name>A0ABU8GV66_9ACTN</name>
<feature type="non-terminal residue" evidence="2">
    <location>
        <position position="108"/>
    </location>
</feature>
<gene>
    <name evidence="2" type="ORF">WB403_49055</name>
</gene>
<reference evidence="2 3" key="1">
    <citation type="submission" date="2024-03" db="EMBL/GenBank/DDBJ databases">
        <title>First Report of Pectobacterium brasiliscabiei causing potato scab in china.</title>
        <authorList>
            <person name="Handique U."/>
        </authorList>
    </citation>
    <scope>NUCLEOTIDE SEQUENCE [LARGE SCALE GENOMIC DNA]</scope>
    <source>
        <strain evidence="2 3">ZRIMU1503</strain>
    </source>
</reference>
<evidence type="ECO:0008006" key="4">
    <source>
        <dbReference type="Google" id="ProtNLM"/>
    </source>
</evidence>
<dbReference type="RefSeq" id="WP_336558978.1">
    <property type="nucleotide sequence ID" value="NZ_JBBAYM010000152.1"/>
</dbReference>
<dbReference type="PANTHER" id="PTHR30469">
    <property type="entry name" value="MULTIDRUG RESISTANCE PROTEIN MDTA"/>
    <property type="match status" value="1"/>
</dbReference>
<evidence type="ECO:0000313" key="3">
    <source>
        <dbReference type="Proteomes" id="UP001365781"/>
    </source>
</evidence>
<dbReference type="SUPFAM" id="SSF111369">
    <property type="entry name" value="HlyD-like secretion proteins"/>
    <property type="match status" value="1"/>
</dbReference>
<protein>
    <recommendedName>
        <fullName evidence="4">Efflux transporter periplasmic adaptor subunit</fullName>
    </recommendedName>
</protein>
<sequence>ATLKTTEIESQLQQAKLAFEKAERDFARVKNLYQDSVATLEQYQNAKTGLDVAKRTVDLVQFNKQYTAIYAQADGFVTKKLANAGEVIAAGYPVVAINETNTKNGWVV</sequence>
<organism evidence="2 3">
    <name type="scientific">Streptomyces brasiliscabiei</name>
    <dbReference type="NCBI Taxonomy" id="2736302"/>
    <lineage>
        <taxon>Bacteria</taxon>
        <taxon>Bacillati</taxon>
        <taxon>Actinomycetota</taxon>
        <taxon>Actinomycetes</taxon>
        <taxon>Kitasatosporales</taxon>
        <taxon>Streptomycetaceae</taxon>
        <taxon>Streptomyces</taxon>
    </lineage>
</organism>
<keyword evidence="3" id="KW-1185">Reference proteome</keyword>
<dbReference type="Proteomes" id="UP001365781">
    <property type="component" value="Unassembled WGS sequence"/>
</dbReference>
<comment type="caution">
    <text evidence="2">The sequence shown here is derived from an EMBL/GenBank/DDBJ whole genome shotgun (WGS) entry which is preliminary data.</text>
</comment>
<proteinExistence type="predicted"/>
<dbReference type="EMBL" id="JBBAYM010000152">
    <property type="protein sequence ID" value="MEI5617057.1"/>
    <property type="molecule type" value="Genomic_DNA"/>
</dbReference>
<dbReference type="Gene3D" id="2.40.50.100">
    <property type="match status" value="1"/>
</dbReference>
<keyword evidence="1" id="KW-0175">Coiled coil</keyword>
<evidence type="ECO:0000256" key="1">
    <source>
        <dbReference type="SAM" id="Coils"/>
    </source>
</evidence>
<feature type="non-terminal residue" evidence="2">
    <location>
        <position position="1"/>
    </location>
</feature>
<feature type="coiled-coil region" evidence="1">
    <location>
        <begin position="5"/>
        <end position="32"/>
    </location>
</feature>
<evidence type="ECO:0000313" key="2">
    <source>
        <dbReference type="EMBL" id="MEI5617057.1"/>
    </source>
</evidence>
<accession>A0ABU8GV66</accession>